<dbReference type="RefSeq" id="XP_056476071.1">
    <property type="nucleotide sequence ID" value="XM_056615714.1"/>
</dbReference>
<evidence type="ECO:0000256" key="5">
    <source>
        <dbReference type="ARBA" id="ARBA00022989"/>
    </source>
</evidence>
<name>A0A9W9KEA8_9EURO</name>
<dbReference type="Gene3D" id="1.20.1250.20">
    <property type="entry name" value="MFS general substrate transporter like domains"/>
    <property type="match status" value="1"/>
</dbReference>
<protein>
    <submittedName>
        <fullName evidence="7">Uncharacterized protein</fullName>
    </submittedName>
</protein>
<dbReference type="OrthoDB" id="6339427at2759"/>
<keyword evidence="3" id="KW-0813">Transport</keyword>
<dbReference type="AlphaFoldDB" id="A0A9W9KEA8"/>
<sequence length="287" mass="32365">MQQSLIILVNIPDTVIAWKLRFKLFFIWQCYEDKMMDPKLRGRALMASILITSDFDFTLFGYDPGVFGGILAGQRLQDTLGNPGSTMTGLQTAIYDFRCAFGALAAFIWSEKLSWRKSIIVTNIICHHRGSNPDRILRLLAMFVSRIIADIGIGLSTVVVPILQPETPPAHNSGSLLAVQGALFFSDRTWIRDYALPHCMQIALCNGVSLLRARSYSVTSHSALGAELILGETWLIWRLVLLSWYWFCVFEWEMADGAVEDKFGQFERIMSNPTHIYVNAKSLSLCE</sequence>
<evidence type="ECO:0000313" key="7">
    <source>
        <dbReference type="EMBL" id="KAJ5102691.1"/>
    </source>
</evidence>
<dbReference type="Pfam" id="PF00083">
    <property type="entry name" value="Sugar_tr"/>
    <property type="match status" value="1"/>
</dbReference>
<dbReference type="GO" id="GO:0005351">
    <property type="term" value="F:carbohydrate:proton symporter activity"/>
    <property type="evidence" value="ECO:0007669"/>
    <property type="project" value="TreeGrafter"/>
</dbReference>
<comment type="similarity">
    <text evidence="2">Belongs to the major facilitator superfamily. Sugar transporter (TC 2.A.1.1) family.</text>
</comment>
<gene>
    <name evidence="7" type="ORF">N7532_003220</name>
</gene>
<organism evidence="7 8">
    <name type="scientific">Penicillium argentinense</name>
    <dbReference type="NCBI Taxonomy" id="1131581"/>
    <lineage>
        <taxon>Eukaryota</taxon>
        <taxon>Fungi</taxon>
        <taxon>Dikarya</taxon>
        <taxon>Ascomycota</taxon>
        <taxon>Pezizomycotina</taxon>
        <taxon>Eurotiomycetes</taxon>
        <taxon>Eurotiomycetidae</taxon>
        <taxon>Eurotiales</taxon>
        <taxon>Aspergillaceae</taxon>
        <taxon>Penicillium</taxon>
    </lineage>
</organism>
<keyword evidence="4" id="KW-0812">Transmembrane</keyword>
<dbReference type="PRINTS" id="PR00171">
    <property type="entry name" value="SUGRTRNSPORT"/>
</dbReference>
<dbReference type="EMBL" id="JAPQKI010000004">
    <property type="protein sequence ID" value="KAJ5102691.1"/>
    <property type="molecule type" value="Genomic_DNA"/>
</dbReference>
<dbReference type="InterPro" id="IPR005828">
    <property type="entry name" value="MFS_sugar_transport-like"/>
</dbReference>
<dbReference type="InterPro" id="IPR003663">
    <property type="entry name" value="Sugar/inositol_transpt"/>
</dbReference>
<dbReference type="GeneID" id="81354693"/>
<evidence type="ECO:0000256" key="4">
    <source>
        <dbReference type="ARBA" id="ARBA00022692"/>
    </source>
</evidence>
<keyword evidence="8" id="KW-1185">Reference proteome</keyword>
<dbReference type="InterPro" id="IPR036259">
    <property type="entry name" value="MFS_trans_sf"/>
</dbReference>
<dbReference type="PANTHER" id="PTHR48022:SF28">
    <property type="entry name" value="MAJOR FACILITATOR SUPERFAMILY (MFS) PROFILE DOMAIN-CONTAINING PROTEIN-RELATED"/>
    <property type="match status" value="1"/>
</dbReference>
<evidence type="ECO:0000256" key="1">
    <source>
        <dbReference type="ARBA" id="ARBA00004141"/>
    </source>
</evidence>
<comment type="subcellular location">
    <subcellularLocation>
        <location evidence="1">Membrane</location>
        <topology evidence="1">Multi-pass membrane protein</topology>
    </subcellularLocation>
</comment>
<keyword evidence="5" id="KW-1133">Transmembrane helix</keyword>
<evidence type="ECO:0000256" key="3">
    <source>
        <dbReference type="ARBA" id="ARBA00022448"/>
    </source>
</evidence>
<reference evidence="7" key="1">
    <citation type="submission" date="2022-11" db="EMBL/GenBank/DDBJ databases">
        <authorList>
            <person name="Petersen C."/>
        </authorList>
    </citation>
    <scope>NUCLEOTIDE SEQUENCE</scope>
    <source>
        <strain evidence="7">IBT 30761</strain>
    </source>
</reference>
<comment type="caution">
    <text evidence="7">The sequence shown here is derived from an EMBL/GenBank/DDBJ whole genome shotgun (WGS) entry which is preliminary data.</text>
</comment>
<accession>A0A9W9KEA8</accession>
<evidence type="ECO:0000313" key="8">
    <source>
        <dbReference type="Proteomes" id="UP001149074"/>
    </source>
</evidence>
<dbReference type="GO" id="GO:0016020">
    <property type="term" value="C:membrane"/>
    <property type="evidence" value="ECO:0007669"/>
    <property type="project" value="UniProtKB-SubCell"/>
</dbReference>
<evidence type="ECO:0000256" key="2">
    <source>
        <dbReference type="ARBA" id="ARBA00010992"/>
    </source>
</evidence>
<evidence type="ECO:0000256" key="6">
    <source>
        <dbReference type="ARBA" id="ARBA00023136"/>
    </source>
</evidence>
<reference evidence="7" key="2">
    <citation type="journal article" date="2023" name="IMA Fungus">
        <title>Comparative genomic study of the Penicillium genus elucidates a diverse pangenome and 15 lateral gene transfer events.</title>
        <authorList>
            <person name="Petersen C."/>
            <person name="Sorensen T."/>
            <person name="Nielsen M.R."/>
            <person name="Sondergaard T.E."/>
            <person name="Sorensen J.L."/>
            <person name="Fitzpatrick D.A."/>
            <person name="Frisvad J.C."/>
            <person name="Nielsen K.L."/>
        </authorList>
    </citation>
    <scope>NUCLEOTIDE SEQUENCE</scope>
    <source>
        <strain evidence="7">IBT 30761</strain>
    </source>
</reference>
<dbReference type="PANTHER" id="PTHR48022">
    <property type="entry name" value="PLASTIDIC GLUCOSE TRANSPORTER 4"/>
    <property type="match status" value="1"/>
</dbReference>
<proteinExistence type="inferred from homology"/>
<keyword evidence="6" id="KW-0472">Membrane</keyword>
<dbReference type="Proteomes" id="UP001149074">
    <property type="component" value="Unassembled WGS sequence"/>
</dbReference>
<dbReference type="InterPro" id="IPR050360">
    <property type="entry name" value="MFS_Sugar_Transporters"/>
</dbReference>